<dbReference type="GO" id="GO:0051213">
    <property type="term" value="F:dioxygenase activity"/>
    <property type="evidence" value="ECO:0007669"/>
    <property type="project" value="UniProtKB-KW"/>
</dbReference>
<dbReference type="PANTHER" id="PTHR12110:SF21">
    <property type="entry name" value="XYLOSE ISOMERASE-LIKE TIM BARREL DOMAIN-CONTAINING PROTEIN"/>
    <property type="match status" value="1"/>
</dbReference>
<dbReference type="PANTHER" id="PTHR12110">
    <property type="entry name" value="HYDROXYPYRUVATE ISOMERASE"/>
    <property type="match status" value="1"/>
</dbReference>
<reference evidence="2" key="1">
    <citation type="submission" date="2010-03" db="EMBL/GenBank/DDBJ databases">
        <title>Annotation of Blastomyces dermatitidis strain ATCC 18188.</title>
        <authorList>
            <consortium name="The Broad Institute Genome Sequencing Platform"/>
            <consortium name="Broad Institute Genome Sequencing Center for Infectious Disease."/>
            <person name="Cuomo C."/>
            <person name="Klein B."/>
            <person name="Sullivan T."/>
            <person name="Heitman J."/>
            <person name="Young S."/>
            <person name="Zeng Q."/>
            <person name="Gargeya S."/>
            <person name="Alvarado L."/>
            <person name="Berlin A.M."/>
            <person name="Chapman S.B."/>
            <person name="Chen Z."/>
            <person name="Freedman E."/>
            <person name="Gellesch M."/>
            <person name="Goldberg J."/>
            <person name="Griggs A."/>
            <person name="Gujja S."/>
            <person name="Heilman E."/>
            <person name="Heiman D."/>
            <person name="Howarth C."/>
            <person name="Mehta T."/>
            <person name="Neiman D."/>
            <person name="Pearson M."/>
            <person name="Roberts A."/>
            <person name="Saif S."/>
            <person name="Shea T."/>
            <person name="Shenoy N."/>
            <person name="Sisk P."/>
            <person name="Stolte C."/>
            <person name="Sykes S."/>
            <person name="White J."/>
            <person name="Yandava C."/>
            <person name="Haas B."/>
            <person name="Nusbaum C."/>
            <person name="Birren B."/>
        </authorList>
    </citation>
    <scope>NUCLEOTIDE SEQUENCE [LARGE SCALE GENOMIC DNA]</scope>
    <source>
        <strain evidence="2">ATCC 18188</strain>
    </source>
</reference>
<dbReference type="SUPFAM" id="SSF51658">
    <property type="entry name" value="Xylose isomerase-like"/>
    <property type="match status" value="1"/>
</dbReference>
<sequence>MSLGRACAHDLPIKLSQASRHGFKGIELFYEDLESHAQALTDGLTHSNQLTAAQEIRQLCDKHNLQIVTLQPFLFYEGLLDRAEHHRLLNGKLALWFQLVKILRTDMIQIPANFLGPDPGTGKARTTGDLDVIVSDSREVAERGVAGGPARSVRRVDRANFGICLDTFNLAGRVYADPAVRDGKMVNADANLRASLARLVAIIDVRKVFYIQVVDGERLERPLVKGHEWHVSGQPSRMSWSRNARLFAFEEDRGGYLPILAIVRAFFDLGLEGWISLELFSRSTADPKPDIPAAHARRGAESWRKLVRYLGLKVDVSWHVC</sequence>
<dbReference type="InterPro" id="IPR050312">
    <property type="entry name" value="IolE/XylAMocC-like"/>
</dbReference>
<dbReference type="OrthoDB" id="5360893at2759"/>
<evidence type="ECO:0000313" key="2">
    <source>
        <dbReference type="EMBL" id="EGE78264.2"/>
    </source>
</evidence>
<dbReference type="InterPro" id="IPR036237">
    <property type="entry name" value="Xyl_isomerase-like_sf"/>
</dbReference>
<dbReference type="Proteomes" id="UP000007802">
    <property type="component" value="Unassembled WGS sequence"/>
</dbReference>
<keyword evidence="2" id="KW-0223">Dioxygenase</keyword>
<dbReference type="EMBL" id="GG749409">
    <property type="protein sequence ID" value="EGE78264.2"/>
    <property type="molecule type" value="Genomic_DNA"/>
</dbReference>
<keyword evidence="2" id="KW-0670">Pyruvate</keyword>
<gene>
    <name evidence="2" type="ORF">BDDG_01201</name>
</gene>
<organism evidence="2">
    <name type="scientific">Ajellomyces dermatitidis (strain ATCC 18188 / CBS 674.68)</name>
    <name type="common">Blastomyces dermatitidis</name>
    <dbReference type="NCBI Taxonomy" id="653446"/>
    <lineage>
        <taxon>Eukaryota</taxon>
        <taxon>Fungi</taxon>
        <taxon>Dikarya</taxon>
        <taxon>Ascomycota</taxon>
        <taxon>Pezizomycotina</taxon>
        <taxon>Eurotiomycetes</taxon>
        <taxon>Eurotiomycetidae</taxon>
        <taxon>Onygenales</taxon>
        <taxon>Ajellomycetaceae</taxon>
        <taxon>Blastomyces</taxon>
    </lineage>
</organism>
<evidence type="ECO:0000259" key="1">
    <source>
        <dbReference type="Pfam" id="PF01261"/>
    </source>
</evidence>
<dbReference type="Gene3D" id="3.20.20.150">
    <property type="entry name" value="Divalent-metal-dependent TIM barrel enzymes"/>
    <property type="match status" value="1"/>
</dbReference>
<protein>
    <submittedName>
        <fullName evidence="2">4-hydroxyphenylpyruvate dioxygenase</fullName>
    </submittedName>
</protein>
<name>F2T539_AJEDA</name>
<keyword evidence="2" id="KW-0560">Oxidoreductase</keyword>
<dbReference type="Pfam" id="PF01261">
    <property type="entry name" value="AP_endonuc_2"/>
    <property type="match status" value="2"/>
</dbReference>
<feature type="domain" description="Xylose isomerase-like TIM barrel" evidence="1">
    <location>
        <begin position="152"/>
        <end position="304"/>
    </location>
</feature>
<accession>F2T539</accession>
<feature type="domain" description="Xylose isomerase-like TIM barrel" evidence="1">
    <location>
        <begin position="16"/>
        <end position="141"/>
    </location>
</feature>
<dbReference type="HOGENOM" id="CLU_035063_0_0_1"/>
<dbReference type="AlphaFoldDB" id="F2T539"/>
<dbReference type="InterPro" id="IPR013022">
    <property type="entry name" value="Xyl_isomerase-like_TIM-brl"/>
</dbReference>
<proteinExistence type="predicted"/>